<dbReference type="InterPro" id="IPR032675">
    <property type="entry name" value="LRR_dom_sf"/>
</dbReference>
<dbReference type="AlphaFoldDB" id="A0A5N5KVJ2"/>
<dbReference type="Gene3D" id="3.80.10.10">
    <property type="entry name" value="Ribonuclease Inhibitor"/>
    <property type="match status" value="1"/>
</dbReference>
<dbReference type="SUPFAM" id="SSF52047">
    <property type="entry name" value="RNI-like"/>
    <property type="match status" value="1"/>
</dbReference>
<reference evidence="2" key="1">
    <citation type="journal article" date="2019" name="Gigascience">
        <title>De novo genome assembly of the endangered Acer yangbiense, a plant species with extremely small populations endemic to Yunnan Province, China.</title>
        <authorList>
            <person name="Yang J."/>
            <person name="Wariss H.M."/>
            <person name="Tao L."/>
            <person name="Zhang R."/>
            <person name="Yun Q."/>
            <person name="Hollingsworth P."/>
            <person name="Dao Z."/>
            <person name="Luo G."/>
            <person name="Guo H."/>
            <person name="Ma Y."/>
            <person name="Sun W."/>
        </authorList>
    </citation>
    <scope>NUCLEOTIDE SEQUENCE [LARGE SCALE GENOMIC DNA]</scope>
    <source>
        <strain evidence="2">cv. br00</strain>
    </source>
</reference>
<accession>A0A5N5KVJ2</accession>
<dbReference type="EMBL" id="VDCV01000011">
    <property type="protein sequence ID" value="KAB5534460.1"/>
    <property type="molecule type" value="Genomic_DNA"/>
</dbReference>
<organism evidence="1 2">
    <name type="scientific">Salix brachista</name>
    <dbReference type="NCBI Taxonomy" id="2182728"/>
    <lineage>
        <taxon>Eukaryota</taxon>
        <taxon>Viridiplantae</taxon>
        <taxon>Streptophyta</taxon>
        <taxon>Embryophyta</taxon>
        <taxon>Tracheophyta</taxon>
        <taxon>Spermatophyta</taxon>
        <taxon>Magnoliopsida</taxon>
        <taxon>eudicotyledons</taxon>
        <taxon>Gunneridae</taxon>
        <taxon>Pentapetalae</taxon>
        <taxon>rosids</taxon>
        <taxon>fabids</taxon>
        <taxon>Malpighiales</taxon>
        <taxon>Salicaceae</taxon>
        <taxon>Saliceae</taxon>
        <taxon>Salix</taxon>
    </lineage>
</organism>
<proteinExistence type="predicted"/>
<evidence type="ECO:0000313" key="1">
    <source>
        <dbReference type="EMBL" id="KAB5534460.1"/>
    </source>
</evidence>
<protein>
    <submittedName>
        <fullName evidence="1">Uncharacterized protein</fullName>
    </submittedName>
</protein>
<sequence length="383" mass="42364">MGKGKEITTSLKKLDLNSNFMACTPSKSSLFSPTLQSPGLLSCRRRLGKSKPPSLVSLCLGVIGKNLQEIIAHLSDISIAFPPHIRITIAAIARRRKMLCDEVIIPLADTSWEILDISGSEVTDSGLIEVAKTCKFLQAIDISRCNKITASSVSVLVEHCKSLRTLRCGGCPRSDYTARCCLTLLKPKLDDTVKDSWEELDTVEISHSAESLRWLVWPKIDKDSLEILATECPRISVNPKLSPFGFRGKDVPIEAFPETVLDDLFVREINPSTWAACGFTLKPVPPILSSSKELSLAEKFRLAFVERDARLAPKRAKNARQHQRRSDREWMEMSAEAKAIVLASQMGVGINSFLSTSIHLGVGWGEEWLYTAGDLVAMAYDFS</sequence>
<evidence type="ECO:0000313" key="2">
    <source>
        <dbReference type="Proteomes" id="UP000326939"/>
    </source>
</evidence>
<keyword evidence="2" id="KW-1185">Reference proteome</keyword>
<name>A0A5N5KVJ2_9ROSI</name>
<comment type="caution">
    <text evidence="1">The sequence shown here is derived from an EMBL/GenBank/DDBJ whole genome shotgun (WGS) entry which is preliminary data.</text>
</comment>
<dbReference type="Proteomes" id="UP000326939">
    <property type="component" value="Chromosome 11"/>
</dbReference>
<gene>
    <name evidence="1" type="ORF">DKX38_017546</name>
</gene>